<dbReference type="Proteomes" id="UP000249393">
    <property type="component" value="Unassembled WGS sequence"/>
</dbReference>
<keyword evidence="1" id="KW-0732">Signal</keyword>
<protein>
    <submittedName>
        <fullName evidence="2">DUF4154 domain-containing protein</fullName>
    </submittedName>
</protein>
<evidence type="ECO:0000256" key="1">
    <source>
        <dbReference type="SAM" id="SignalP"/>
    </source>
</evidence>
<reference evidence="2 3" key="1">
    <citation type="submission" date="2017-08" db="EMBL/GenBank/DDBJ databases">
        <title>Infants hospitalized years apart are colonized by the same room-sourced microbial strains.</title>
        <authorList>
            <person name="Brooks B."/>
            <person name="Olm M.R."/>
            <person name="Firek B.A."/>
            <person name="Baker R."/>
            <person name="Thomas B.C."/>
            <person name="Morowitz M.J."/>
            <person name="Banfield J.F."/>
        </authorList>
    </citation>
    <scope>NUCLEOTIDE SEQUENCE [LARGE SCALE GENOMIC DNA]</scope>
    <source>
        <strain evidence="2">S2_003_000_R2_4</strain>
    </source>
</reference>
<evidence type="ECO:0000313" key="2">
    <source>
        <dbReference type="EMBL" id="PZR37156.1"/>
    </source>
</evidence>
<dbReference type="EMBL" id="QFQZ01000002">
    <property type="protein sequence ID" value="PZR37156.1"/>
    <property type="molecule type" value="Genomic_DNA"/>
</dbReference>
<organism evidence="2 3">
    <name type="scientific">Caulobacter segnis</name>
    <dbReference type="NCBI Taxonomy" id="88688"/>
    <lineage>
        <taxon>Bacteria</taxon>
        <taxon>Pseudomonadati</taxon>
        <taxon>Pseudomonadota</taxon>
        <taxon>Alphaproteobacteria</taxon>
        <taxon>Caulobacterales</taxon>
        <taxon>Caulobacteraceae</taxon>
        <taxon>Caulobacter</taxon>
    </lineage>
</organism>
<proteinExistence type="predicted"/>
<evidence type="ECO:0000313" key="3">
    <source>
        <dbReference type="Proteomes" id="UP000249393"/>
    </source>
</evidence>
<dbReference type="InterPro" id="IPR025293">
    <property type="entry name" value="YfiR/HmsC-like"/>
</dbReference>
<sequence>MVWGVSPNGRQGRGRRRDRRRLGLIAACGLCVLAGVARAQEGGPATREARSPHQGAYPVKAVHLARFPAFVAWPTAVFETAESPLRLCIGGSDPFGPAIDRIAREERIGDHPITVVRLPAVAKGADCQMLFLSASRDQTPREALAAVAGRPVLTIADEGVDAPGAMIQFVTLEGRLRFEIRAEAAQAEGLVVSSKLLSLSARGSGER</sequence>
<dbReference type="Pfam" id="PF13689">
    <property type="entry name" value="DUF4154"/>
    <property type="match status" value="1"/>
</dbReference>
<feature type="signal peptide" evidence="1">
    <location>
        <begin position="1"/>
        <end position="39"/>
    </location>
</feature>
<gene>
    <name evidence="2" type="ORF">DI526_01175</name>
</gene>
<accession>A0A2W5VK88</accession>
<name>A0A2W5VK88_9CAUL</name>
<comment type="caution">
    <text evidence="2">The sequence shown here is derived from an EMBL/GenBank/DDBJ whole genome shotgun (WGS) entry which is preliminary data.</text>
</comment>
<feature type="chain" id="PRO_5016180593" evidence="1">
    <location>
        <begin position="40"/>
        <end position="207"/>
    </location>
</feature>
<dbReference type="AlphaFoldDB" id="A0A2W5VK88"/>